<dbReference type="PANTHER" id="PTHR22791">
    <property type="entry name" value="RING-TYPE DOMAIN-CONTAINING PROTEIN"/>
    <property type="match status" value="1"/>
</dbReference>
<evidence type="ECO:0000256" key="2">
    <source>
        <dbReference type="ARBA" id="ARBA00022771"/>
    </source>
</evidence>
<dbReference type="GO" id="GO:0008270">
    <property type="term" value="F:zinc ion binding"/>
    <property type="evidence" value="ECO:0007669"/>
    <property type="project" value="UniProtKB-KW"/>
</dbReference>
<dbReference type="InterPro" id="IPR017907">
    <property type="entry name" value="Znf_RING_CS"/>
</dbReference>
<evidence type="ECO:0000256" key="3">
    <source>
        <dbReference type="ARBA" id="ARBA00022833"/>
    </source>
</evidence>
<dbReference type="InterPro" id="IPR051435">
    <property type="entry name" value="RING_finger_E3_ubiq-ligases"/>
</dbReference>
<keyword evidence="8" id="KW-1185">Reference proteome</keyword>
<dbReference type="SMART" id="SM00184">
    <property type="entry name" value="RING"/>
    <property type="match status" value="1"/>
</dbReference>
<dbReference type="Gene3D" id="3.30.40.10">
    <property type="entry name" value="Zinc/RING finger domain, C3HC4 (zinc finger)"/>
    <property type="match status" value="1"/>
</dbReference>
<keyword evidence="2 4" id="KW-0863">Zinc-finger</keyword>
<comment type="caution">
    <text evidence="7">The sequence shown here is derived from an EMBL/GenBank/DDBJ whole genome shotgun (WGS) entry which is preliminary data.</text>
</comment>
<feature type="domain" description="RING-type" evidence="6">
    <location>
        <begin position="5"/>
        <end position="49"/>
    </location>
</feature>
<proteinExistence type="predicted"/>
<dbReference type="PANTHER" id="PTHR22791:SF6">
    <property type="entry name" value="RING-TYPE DOMAIN-CONTAINING PROTEIN"/>
    <property type="match status" value="1"/>
</dbReference>
<evidence type="ECO:0000259" key="6">
    <source>
        <dbReference type="PROSITE" id="PS50089"/>
    </source>
</evidence>
<keyword evidence="5" id="KW-1133">Transmembrane helix</keyword>
<evidence type="ECO:0000313" key="7">
    <source>
        <dbReference type="EMBL" id="KAK0501645.1"/>
    </source>
</evidence>
<evidence type="ECO:0000256" key="5">
    <source>
        <dbReference type="SAM" id="Phobius"/>
    </source>
</evidence>
<evidence type="ECO:0000313" key="8">
    <source>
        <dbReference type="Proteomes" id="UP001175228"/>
    </source>
</evidence>
<dbReference type="GO" id="GO:0061630">
    <property type="term" value="F:ubiquitin protein ligase activity"/>
    <property type="evidence" value="ECO:0007669"/>
    <property type="project" value="TreeGrafter"/>
</dbReference>
<feature type="transmembrane region" description="Helical" evidence="5">
    <location>
        <begin position="174"/>
        <end position="197"/>
    </location>
</feature>
<protein>
    <recommendedName>
        <fullName evidence="6">RING-type domain-containing protein</fullName>
    </recommendedName>
</protein>
<name>A0AA39V1E3_9AGAR</name>
<dbReference type="PROSITE" id="PS50089">
    <property type="entry name" value="ZF_RING_2"/>
    <property type="match status" value="1"/>
</dbReference>
<evidence type="ECO:0000256" key="1">
    <source>
        <dbReference type="ARBA" id="ARBA00022723"/>
    </source>
</evidence>
<dbReference type="InterPro" id="IPR013083">
    <property type="entry name" value="Znf_RING/FYVE/PHD"/>
</dbReference>
<dbReference type="SUPFAM" id="SSF57850">
    <property type="entry name" value="RING/U-box"/>
    <property type="match status" value="1"/>
</dbReference>
<dbReference type="AlphaFoldDB" id="A0AA39V1E3"/>
<keyword evidence="5" id="KW-0472">Membrane</keyword>
<evidence type="ECO:0000256" key="4">
    <source>
        <dbReference type="PROSITE-ProRule" id="PRU00175"/>
    </source>
</evidence>
<accession>A0AA39V1E3</accession>
<dbReference type="PROSITE" id="PS00518">
    <property type="entry name" value="ZF_RING_1"/>
    <property type="match status" value="1"/>
</dbReference>
<keyword evidence="1" id="KW-0479">Metal-binding</keyword>
<organism evidence="7 8">
    <name type="scientific">Armillaria luteobubalina</name>
    <dbReference type="NCBI Taxonomy" id="153913"/>
    <lineage>
        <taxon>Eukaryota</taxon>
        <taxon>Fungi</taxon>
        <taxon>Dikarya</taxon>
        <taxon>Basidiomycota</taxon>
        <taxon>Agaricomycotina</taxon>
        <taxon>Agaricomycetes</taxon>
        <taxon>Agaricomycetidae</taxon>
        <taxon>Agaricales</taxon>
        <taxon>Marasmiineae</taxon>
        <taxon>Physalacriaceae</taxon>
        <taxon>Armillaria</taxon>
    </lineage>
</organism>
<dbReference type="InterPro" id="IPR027370">
    <property type="entry name" value="Znf-RING_euk"/>
</dbReference>
<dbReference type="InterPro" id="IPR001841">
    <property type="entry name" value="Znf_RING"/>
</dbReference>
<dbReference type="GO" id="GO:0016567">
    <property type="term" value="P:protein ubiquitination"/>
    <property type="evidence" value="ECO:0007669"/>
    <property type="project" value="TreeGrafter"/>
</dbReference>
<dbReference type="EMBL" id="JAUEPU010000006">
    <property type="protein sequence ID" value="KAK0501645.1"/>
    <property type="molecule type" value="Genomic_DNA"/>
</dbReference>
<keyword evidence="5" id="KW-0812">Transmembrane</keyword>
<sequence length="200" mass="23450">MPYQCSICFYDYTEPVSIPCGHVYCMQCLSEYISSSGPDRLTASCPTCRASFSIVIPELHSLSNQFHRYITPSLRRIFIESNPSKSYEELKQKFKVSEACNATLKRENLELQTSCLKHMTDTVVYARGERAAKSEVERLEWQLEMGRTKTKDLITRLRQIFEDDERFATRLARFFIFIIIFILSLFFGFIYILFYGYPTR</sequence>
<dbReference type="Pfam" id="PF13445">
    <property type="entry name" value="zf-RING_UBOX"/>
    <property type="match status" value="1"/>
</dbReference>
<reference evidence="7" key="1">
    <citation type="submission" date="2023-06" db="EMBL/GenBank/DDBJ databases">
        <authorList>
            <consortium name="Lawrence Berkeley National Laboratory"/>
            <person name="Ahrendt S."/>
            <person name="Sahu N."/>
            <person name="Indic B."/>
            <person name="Wong-Bajracharya J."/>
            <person name="Merenyi Z."/>
            <person name="Ke H.-M."/>
            <person name="Monk M."/>
            <person name="Kocsube S."/>
            <person name="Drula E."/>
            <person name="Lipzen A."/>
            <person name="Balint B."/>
            <person name="Henrissat B."/>
            <person name="Andreopoulos B."/>
            <person name="Martin F.M."/>
            <person name="Harder C.B."/>
            <person name="Rigling D."/>
            <person name="Ford K.L."/>
            <person name="Foster G.D."/>
            <person name="Pangilinan J."/>
            <person name="Papanicolaou A."/>
            <person name="Barry K."/>
            <person name="LaButti K."/>
            <person name="Viragh M."/>
            <person name="Koriabine M."/>
            <person name="Yan M."/>
            <person name="Riley R."/>
            <person name="Champramary S."/>
            <person name="Plett K.L."/>
            <person name="Tsai I.J."/>
            <person name="Slot J."/>
            <person name="Sipos G."/>
            <person name="Plett J."/>
            <person name="Nagy L.G."/>
            <person name="Grigoriev I.V."/>
        </authorList>
    </citation>
    <scope>NUCLEOTIDE SEQUENCE</scope>
    <source>
        <strain evidence="7">HWK02</strain>
    </source>
</reference>
<gene>
    <name evidence="7" type="ORF">EDD18DRAFT_1143678</name>
</gene>
<keyword evidence="3" id="KW-0862">Zinc</keyword>
<dbReference type="Proteomes" id="UP001175228">
    <property type="component" value="Unassembled WGS sequence"/>
</dbReference>